<gene>
    <name evidence="8" type="ORF">ENS06_10710</name>
</gene>
<dbReference type="InterPro" id="IPR051208">
    <property type="entry name" value="Class-I_Fumarase/Tartrate_DH"/>
</dbReference>
<dbReference type="EMBL" id="DSTK01000033">
    <property type="protein sequence ID" value="HFK97775.1"/>
    <property type="molecule type" value="Genomic_DNA"/>
</dbReference>
<dbReference type="PANTHER" id="PTHR30389">
    <property type="entry name" value="FUMARATE HYDRATASE-RELATED"/>
    <property type="match status" value="1"/>
</dbReference>
<evidence type="ECO:0000256" key="1">
    <source>
        <dbReference type="ARBA" id="ARBA00008876"/>
    </source>
</evidence>
<evidence type="ECO:0000313" key="8">
    <source>
        <dbReference type="EMBL" id="HFK97775.1"/>
    </source>
</evidence>
<protein>
    <submittedName>
        <fullName evidence="8">Fumarate hydratase</fullName>
        <ecNumber evidence="8">4.2.1.2</ecNumber>
    </submittedName>
</protein>
<accession>A0A832A7G7</accession>
<dbReference type="EC" id="4.2.1.2" evidence="8"/>
<dbReference type="GO" id="GO:0004333">
    <property type="term" value="F:fumarate hydratase activity"/>
    <property type="evidence" value="ECO:0007669"/>
    <property type="project" value="UniProtKB-EC"/>
</dbReference>
<dbReference type="GO" id="GO:0046872">
    <property type="term" value="F:metal ion binding"/>
    <property type="evidence" value="ECO:0007669"/>
    <property type="project" value="UniProtKB-KW"/>
</dbReference>
<feature type="domain" description="Fe-S hydro-lyase tartrate dehydratase alpha-type catalytic" evidence="7">
    <location>
        <begin position="12"/>
        <end position="277"/>
    </location>
</feature>
<evidence type="ECO:0000259" key="7">
    <source>
        <dbReference type="Pfam" id="PF05681"/>
    </source>
</evidence>
<dbReference type="NCBIfam" id="TIGR00722">
    <property type="entry name" value="ttdA_fumA_fumB"/>
    <property type="match status" value="1"/>
</dbReference>
<keyword evidence="6 8" id="KW-0456">Lyase</keyword>
<reference evidence="8" key="1">
    <citation type="journal article" date="2020" name="mSystems">
        <title>Genome- and Community-Level Interaction Insights into Carbon Utilization and Element Cycling Functions of Hydrothermarchaeota in Hydrothermal Sediment.</title>
        <authorList>
            <person name="Zhou Z."/>
            <person name="Liu Y."/>
            <person name="Xu W."/>
            <person name="Pan J."/>
            <person name="Luo Z.H."/>
            <person name="Li M."/>
        </authorList>
    </citation>
    <scope>NUCLEOTIDE SEQUENCE [LARGE SCALE GENOMIC DNA]</scope>
    <source>
        <strain evidence="8">SpSt-456</strain>
    </source>
</reference>
<dbReference type="Pfam" id="PF05681">
    <property type="entry name" value="Fumerase"/>
    <property type="match status" value="1"/>
</dbReference>
<dbReference type="InterPro" id="IPR004646">
    <property type="entry name" value="Fe-S_hydro-lyase_TtdA-typ_cat"/>
</dbReference>
<keyword evidence="5" id="KW-0411">Iron-sulfur</keyword>
<organism evidence="8">
    <name type="scientific">Desulfacinum infernum</name>
    <dbReference type="NCBI Taxonomy" id="35837"/>
    <lineage>
        <taxon>Bacteria</taxon>
        <taxon>Pseudomonadati</taxon>
        <taxon>Thermodesulfobacteriota</taxon>
        <taxon>Syntrophobacteria</taxon>
        <taxon>Syntrophobacterales</taxon>
        <taxon>Syntrophobacteraceae</taxon>
        <taxon>Desulfacinum</taxon>
    </lineage>
</organism>
<dbReference type="AlphaFoldDB" id="A0A832A7G7"/>
<evidence type="ECO:0000256" key="6">
    <source>
        <dbReference type="ARBA" id="ARBA00023239"/>
    </source>
</evidence>
<evidence type="ECO:0000256" key="4">
    <source>
        <dbReference type="ARBA" id="ARBA00023004"/>
    </source>
</evidence>
<evidence type="ECO:0000256" key="2">
    <source>
        <dbReference type="ARBA" id="ARBA00022485"/>
    </source>
</evidence>
<keyword evidence="4" id="KW-0408">Iron</keyword>
<proteinExistence type="inferred from homology"/>
<dbReference type="NCBIfam" id="NF004885">
    <property type="entry name" value="PRK06246.1"/>
    <property type="match status" value="1"/>
</dbReference>
<evidence type="ECO:0000256" key="5">
    <source>
        <dbReference type="ARBA" id="ARBA00023014"/>
    </source>
</evidence>
<dbReference type="PANTHER" id="PTHR30389:SF17">
    <property type="entry name" value="L(+)-TARTRATE DEHYDRATASE SUBUNIT ALPHA-RELATED"/>
    <property type="match status" value="1"/>
</dbReference>
<dbReference type="GO" id="GO:0051539">
    <property type="term" value="F:4 iron, 4 sulfur cluster binding"/>
    <property type="evidence" value="ECO:0007669"/>
    <property type="project" value="UniProtKB-KW"/>
</dbReference>
<keyword evidence="3" id="KW-0479">Metal-binding</keyword>
<sequence length="279" mass="30188">MRSIHVDDIVRTVRDLAIRANTELGDDVLHAFEAALEKEESPTGRDILKRLIENAQIARAEKIPMCQDTGFAVVFVDMGQDVHIEGGSLREAVEEGVRQGYRDGYLRKSICHPFTRHNTGDNTPAIIHIDLQPGDHFHLTLAPKGGGSENMSRVTMLTPAVGIQGVKDFVVQRVKESGPNPCPPTIVGVGIGGTFEQAALLAKKALLRPLGSPNPDPELQALEADWLEAINRLGIGPQGLGGRITSLAVHIRMMPCHIASLPVAVNIQCHAARHKEASL</sequence>
<keyword evidence="2" id="KW-0004">4Fe-4S</keyword>
<comment type="similarity">
    <text evidence="1">Belongs to the class-I fumarase family.</text>
</comment>
<name>A0A832A7G7_9BACT</name>
<comment type="caution">
    <text evidence="8">The sequence shown here is derived from an EMBL/GenBank/DDBJ whole genome shotgun (WGS) entry which is preliminary data.</text>
</comment>
<evidence type="ECO:0000256" key="3">
    <source>
        <dbReference type="ARBA" id="ARBA00022723"/>
    </source>
</evidence>